<dbReference type="AlphaFoldDB" id="A0A9N9RL09"/>
<dbReference type="Proteomes" id="UP001153620">
    <property type="component" value="Chromosome 1"/>
</dbReference>
<reference evidence="5" key="1">
    <citation type="submission" date="2022-01" db="EMBL/GenBank/DDBJ databases">
        <authorList>
            <person name="King R."/>
        </authorList>
    </citation>
    <scope>NUCLEOTIDE SEQUENCE</scope>
</reference>
<feature type="region of interest" description="Disordered" evidence="4">
    <location>
        <begin position="68"/>
        <end position="90"/>
    </location>
</feature>
<dbReference type="PANTHER" id="PTHR46403:SF1">
    <property type="entry name" value="TP53-REGULATED INHIBITOR OF APOPTOSIS 1"/>
    <property type="match status" value="1"/>
</dbReference>
<dbReference type="Pfam" id="PF05254">
    <property type="entry name" value="UPF0203"/>
    <property type="match status" value="1"/>
</dbReference>
<evidence type="ECO:0000256" key="3">
    <source>
        <dbReference type="ARBA" id="ARBA00023706"/>
    </source>
</evidence>
<organism evidence="5 6">
    <name type="scientific">Chironomus riparius</name>
    <dbReference type="NCBI Taxonomy" id="315576"/>
    <lineage>
        <taxon>Eukaryota</taxon>
        <taxon>Metazoa</taxon>
        <taxon>Ecdysozoa</taxon>
        <taxon>Arthropoda</taxon>
        <taxon>Hexapoda</taxon>
        <taxon>Insecta</taxon>
        <taxon>Pterygota</taxon>
        <taxon>Neoptera</taxon>
        <taxon>Endopterygota</taxon>
        <taxon>Diptera</taxon>
        <taxon>Nematocera</taxon>
        <taxon>Chironomoidea</taxon>
        <taxon>Chironomidae</taxon>
        <taxon>Chironominae</taxon>
        <taxon>Chironomus</taxon>
    </lineage>
</organism>
<dbReference type="EMBL" id="OU895877">
    <property type="protein sequence ID" value="CAG9800189.1"/>
    <property type="molecule type" value="Genomic_DNA"/>
</dbReference>
<evidence type="ECO:0000313" key="6">
    <source>
        <dbReference type="Proteomes" id="UP001153620"/>
    </source>
</evidence>
<gene>
    <name evidence="5" type="ORF">CHIRRI_LOCUS3139</name>
</gene>
<dbReference type="GO" id="GO:0045332">
    <property type="term" value="P:phospholipid translocation"/>
    <property type="evidence" value="ECO:0007669"/>
    <property type="project" value="TreeGrafter"/>
</dbReference>
<comment type="catalytic activity">
    <reaction evidence="3">
        <text>a 1,2-diacyl-sn-glycero-3-phosphate(in) = a 1,2-diacyl-sn-glycero-3-phosphate(out)</text>
        <dbReference type="Rhea" id="RHEA:36435"/>
        <dbReference type="ChEBI" id="CHEBI:58608"/>
    </reaction>
</comment>
<sequence>MNSIGENCNDLKSRYDACFNAWFSEKFLKGHTDDSVCKPLFLSYQKCVQEALTLHKIDVIDLKTNHINGTEFDKPTKSNEDNSSKKEAES</sequence>
<evidence type="ECO:0000313" key="5">
    <source>
        <dbReference type="EMBL" id="CAG9800189.1"/>
    </source>
</evidence>
<protein>
    <submittedName>
        <fullName evidence="5">Uncharacterized protein</fullName>
    </submittedName>
</protein>
<evidence type="ECO:0000256" key="1">
    <source>
        <dbReference type="ARBA" id="ARBA00006196"/>
    </source>
</evidence>
<dbReference type="PANTHER" id="PTHR46403">
    <property type="entry name" value="TP53-REGULATED INHIBITOR OF APOPTOSIS 1"/>
    <property type="match status" value="1"/>
</dbReference>
<evidence type="ECO:0000256" key="4">
    <source>
        <dbReference type="SAM" id="MobiDB-lite"/>
    </source>
</evidence>
<keyword evidence="6" id="KW-1185">Reference proteome</keyword>
<dbReference type="GO" id="GO:0005758">
    <property type="term" value="C:mitochondrial intermembrane space"/>
    <property type="evidence" value="ECO:0007669"/>
    <property type="project" value="TreeGrafter"/>
</dbReference>
<dbReference type="GO" id="GO:1990050">
    <property type="term" value="F:phosphatidic acid transfer activity"/>
    <property type="evidence" value="ECO:0007669"/>
    <property type="project" value="TreeGrafter"/>
</dbReference>
<accession>A0A9N9RL09</accession>
<comment type="similarity">
    <text evidence="1">Belongs to the TRIAP1/MDM35 family.</text>
</comment>
<reference evidence="5" key="2">
    <citation type="submission" date="2022-10" db="EMBL/GenBank/DDBJ databases">
        <authorList>
            <consortium name="ENA_rothamsted_submissions"/>
            <consortium name="culmorum"/>
            <person name="King R."/>
        </authorList>
    </citation>
    <scope>NUCLEOTIDE SEQUENCE</scope>
</reference>
<proteinExistence type="inferred from homology"/>
<dbReference type="GO" id="GO:0005634">
    <property type="term" value="C:nucleus"/>
    <property type="evidence" value="ECO:0007669"/>
    <property type="project" value="TreeGrafter"/>
</dbReference>
<dbReference type="OrthoDB" id="19091at2759"/>
<feature type="compositionally biased region" description="Basic and acidic residues" evidence="4">
    <location>
        <begin position="71"/>
        <end position="90"/>
    </location>
</feature>
<dbReference type="InterPro" id="IPR007918">
    <property type="entry name" value="MDM35_apoptosis"/>
</dbReference>
<name>A0A9N9RL09_9DIPT</name>
<dbReference type="GO" id="GO:0005829">
    <property type="term" value="C:cytosol"/>
    <property type="evidence" value="ECO:0007669"/>
    <property type="project" value="TreeGrafter"/>
</dbReference>
<keyword evidence="2" id="KW-1015">Disulfide bond</keyword>
<evidence type="ECO:0000256" key="2">
    <source>
        <dbReference type="ARBA" id="ARBA00023157"/>
    </source>
</evidence>